<feature type="transmembrane region" description="Helical" evidence="8">
    <location>
        <begin position="283"/>
        <end position="304"/>
    </location>
</feature>
<dbReference type="GO" id="GO:0016763">
    <property type="term" value="F:pentosyltransferase activity"/>
    <property type="evidence" value="ECO:0007669"/>
    <property type="project" value="TreeGrafter"/>
</dbReference>
<evidence type="ECO:0000256" key="1">
    <source>
        <dbReference type="ARBA" id="ARBA00004651"/>
    </source>
</evidence>
<comment type="subcellular location">
    <subcellularLocation>
        <location evidence="1">Cell membrane</location>
        <topology evidence="1">Multi-pass membrane protein</topology>
    </subcellularLocation>
</comment>
<evidence type="ECO:0000256" key="4">
    <source>
        <dbReference type="ARBA" id="ARBA00022679"/>
    </source>
</evidence>
<evidence type="ECO:0000313" key="10">
    <source>
        <dbReference type="EMBL" id="PJF48179.1"/>
    </source>
</evidence>
<dbReference type="AlphaFoldDB" id="A0A2M8QEE9"/>
<keyword evidence="5 8" id="KW-0812">Transmembrane</keyword>
<evidence type="ECO:0000256" key="2">
    <source>
        <dbReference type="ARBA" id="ARBA00022475"/>
    </source>
</evidence>
<name>A0A2M8QEE9_9CHLR</name>
<sequence length="672" mass="72910">LVVRLFDTRDFDAQRLPNASPLYDPYAPGNKNVLIITPEKRAFAYRGTTLAAVALRLLGILPGCVTVWLAFGIAHLATGDRRVAAVAMALTAFNPMFLTVTTAVSNDGLLITLTTAALYVLMQALAQGVTLQRAFVFGVLAGLASLAKLSGALLLPLASAMLVAPRPEHGAATSRPHWSKLIAAVAMLWLLIAGWWYIRNVLLYGEPTGTAMMAAIAHPRRISFLEALAEFEGLRLSYLAVFGHFNVPADGLAYQAFDIFLLACLAGLILHLARRRRSMSAAYWLRVGALAAYPMLTYAALVRWTMMTPASQGRLLFPAIAALSTLMALGLVELAQTTFIIRRHHVAPFAALPAASCIGLFILAAISPFRYVIPAYMPPLVDDLPEGMTPARQRFDAFAEVVGYGVQPQAVYPGDKVRVSVVMRARQPTAFDYLLVVSLLGRDNRPLARFDTFTGGGLLPSSQWRADQMWRDDVDLIVPEDAEAPATLRVQFALYDRGSGDIIPSYDDQGNPGAPVFDGATLLPVASSDKADNSAWIAALGDIGLLQAARFAPSATAGQPLTVTLTWRTLRPTRDAYTTFVHLVDERGTLRAQGDAPPLDGQFPTTRWRAGVTFDDSYPVLLPAELPPGRYRLFVGLYHAADLTRLPAFDRGGKRLPDDSIYLGEVRVVPPT</sequence>
<dbReference type="Proteomes" id="UP000230790">
    <property type="component" value="Unassembled WGS sequence"/>
</dbReference>
<dbReference type="GO" id="GO:0009103">
    <property type="term" value="P:lipopolysaccharide biosynthetic process"/>
    <property type="evidence" value="ECO:0007669"/>
    <property type="project" value="UniProtKB-ARBA"/>
</dbReference>
<keyword evidence="6 8" id="KW-1133">Transmembrane helix</keyword>
<comment type="caution">
    <text evidence="10">The sequence shown here is derived from an EMBL/GenBank/DDBJ whole genome shotgun (WGS) entry which is preliminary data.</text>
</comment>
<keyword evidence="4" id="KW-0808">Transferase</keyword>
<accession>A0A2M8QEE9</accession>
<proteinExistence type="predicted"/>
<feature type="transmembrane region" description="Helical" evidence="8">
    <location>
        <begin position="50"/>
        <end position="71"/>
    </location>
</feature>
<feature type="transmembrane region" description="Helical" evidence="8">
    <location>
        <begin position="83"/>
        <end position="101"/>
    </location>
</feature>
<feature type="transmembrane region" description="Helical" evidence="8">
    <location>
        <begin position="346"/>
        <end position="369"/>
    </location>
</feature>
<evidence type="ECO:0000256" key="3">
    <source>
        <dbReference type="ARBA" id="ARBA00022676"/>
    </source>
</evidence>
<evidence type="ECO:0000256" key="7">
    <source>
        <dbReference type="ARBA" id="ARBA00023136"/>
    </source>
</evidence>
<feature type="transmembrane region" description="Helical" evidence="8">
    <location>
        <begin position="178"/>
        <end position="198"/>
    </location>
</feature>
<organism evidence="10 11">
    <name type="scientific">Candidatus Thermofonsia Clade 3 bacterium</name>
    <dbReference type="NCBI Taxonomy" id="2364212"/>
    <lineage>
        <taxon>Bacteria</taxon>
        <taxon>Bacillati</taxon>
        <taxon>Chloroflexota</taxon>
        <taxon>Candidatus Thermofontia</taxon>
        <taxon>Candidatus Thermofonsia Clade 3</taxon>
    </lineage>
</organism>
<gene>
    <name evidence="10" type="ORF">CUN48_04980</name>
</gene>
<protein>
    <recommendedName>
        <fullName evidence="9">Glycosyltransferase RgtA/B/C/D-like domain-containing protein</fullName>
    </recommendedName>
</protein>
<feature type="transmembrane region" description="Helical" evidence="8">
    <location>
        <begin position="252"/>
        <end position="271"/>
    </location>
</feature>
<dbReference type="InterPro" id="IPR050297">
    <property type="entry name" value="LipidA_mod_glycosyltrf_83"/>
</dbReference>
<dbReference type="PANTHER" id="PTHR33908">
    <property type="entry name" value="MANNOSYLTRANSFERASE YKCB-RELATED"/>
    <property type="match status" value="1"/>
</dbReference>
<evidence type="ECO:0000256" key="8">
    <source>
        <dbReference type="SAM" id="Phobius"/>
    </source>
</evidence>
<feature type="non-terminal residue" evidence="10">
    <location>
        <position position="1"/>
    </location>
</feature>
<feature type="transmembrane region" description="Helical" evidence="8">
    <location>
        <begin position="135"/>
        <end position="157"/>
    </location>
</feature>
<feature type="transmembrane region" description="Helical" evidence="8">
    <location>
        <begin position="316"/>
        <end position="334"/>
    </location>
</feature>
<feature type="domain" description="Glycosyltransferase RgtA/B/C/D-like" evidence="9">
    <location>
        <begin position="53"/>
        <end position="189"/>
    </location>
</feature>
<dbReference type="PANTHER" id="PTHR33908:SF11">
    <property type="entry name" value="MEMBRANE PROTEIN"/>
    <property type="match status" value="1"/>
</dbReference>
<dbReference type="Pfam" id="PF13231">
    <property type="entry name" value="PMT_2"/>
    <property type="match status" value="1"/>
</dbReference>
<evidence type="ECO:0000256" key="5">
    <source>
        <dbReference type="ARBA" id="ARBA00022692"/>
    </source>
</evidence>
<dbReference type="InterPro" id="IPR038731">
    <property type="entry name" value="RgtA/B/C-like"/>
</dbReference>
<feature type="transmembrane region" description="Helical" evidence="8">
    <location>
        <begin position="108"/>
        <end position="129"/>
    </location>
</feature>
<reference evidence="10 11" key="1">
    <citation type="submission" date="2017-11" db="EMBL/GenBank/DDBJ databases">
        <title>Evolution of Phototrophy in the Chloroflexi Phylum Driven by Horizontal Gene Transfer.</title>
        <authorList>
            <person name="Ward L.M."/>
            <person name="Hemp J."/>
            <person name="Shih P.M."/>
            <person name="Mcglynn S.E."/>
            <person name="Fischer W."/>
        </authorList>
    </citation>
    <scope>NUCLEOTIDE SEQUENCE [LARGE SCALE GENOMIC DNA]</scope>
    <source>
        <strain evidence="10">JP3_7</strain>
    </source>
</reference>
<keyword evidence="2" id="KW-1003">Cell membrane</keyword>
<keyword evidence="7 8" id="KW-0472">Membrane</keyword>
<dbReference type="GO" id="GO:0005886">
    <property type="term" value="C:plasma membrane"/>
    <property type="evidence" value="ECO:0007669"/>
    <property type="project" value="UniProtKB-SubCell"/>
</dbReference>
<dbReference type="EMBL" id="PGTN01000022">
    <property type="protein sequence ID" value="PJF48179.1"/>
    <property type="molecule type" value="Genomic_DNA"/>
</dbReference>
<evidence type="ECO:0000259" key="9">
    <source>
        <dbReference type="Pfam" id="PF13231"/>
    </source>
</evidence>
<evidence type="ECO:0000313" key="11">
    <source>
        <dbReference type="Proteomes" id="UP000230790"/>
    </source>
</evidence>
<evidence type="ECO:0000256" key="6">
    <source>
        <dbReference type="ARBA" id="ARBA00022989"/>
    </source>
</evidence>
<keyword evidence="3" id="KW-0328">Glycosyltransferase</keyword>